<feature type="compositionally biased region" description="Low complexity" evidence="1">
    <location>
        <begin position="175"/>
        <end position="185"/>
    </location>
</feature>
<dbReference type="Proteomes" id="UP000781932">
    <property type="component" value="Unassembled WGS sequence"/>
</dbReference>
<comment type="caution">
    <text evidence="2">The sequence shown here is derived from an EMBL/GenBank/DDBJ whole genome shotgun (WGS) entry which is preliminary data.</text>
</comment>
<dbReference type="EMBL" id="JAATWM020000062">
    <property type="protein sequence ID" value="KAF9869905.1"/>
    <property type="molecule type" value="Genomic_DNA"/>
</dbReference>
<dbReference type="GeneID" id="62168399"/>
<proteinExistence type="predicted"/>
<dbReference type="AlphaFoldDB" id="A0A9P6I110"/>
<feature type="compositionally biased region" description="Polar residues" evidence="1">
    <location>
        <begin position="192"/>
        <end position="210"/>
    </location>
</feature>
<reference evidence="2" key="1">
    <citation type="submission" date="2020-03" db="EMBL/GenBank/DDBJ databases">
        <authorList>
            <person name="He L."/>
        </authorList>
    </citation>
    <scope>NUCLEOTIDE SEQUENCE</scope>
    <source>
        <strain evidence="2">CkLH20</strain>
    </source>
</reference>
<protein>
    <submittedName>
        <fullName evidence="2">Uncharacterized protein</fullName>
    </submittedName>
</protein>
<gene>
    <name evidence="2" type="ORF">CkaCkLH20_12612</name>
</gene>
<evidence type="ECO:0000313" key="3">
    <source>
        <dbReference type="Proteomes" id="UP000781932"/>
    </source>
</evidence>
<feature type="region of interest" description="Disordered" evidence="1">
    <location>
        <begin position="104"/>
        <end position="126"/>
    </location>
</feature>
<name>A0A9P6I110_9PEZI</name>
<sequence>MSSNADDPIFRSQFDSDEGYFNALLSRRIYPGNAAIDPSFAPAYDAWLQNFDEDRNPALHATDLSSVADSQLPESVSGVRSDLLQDKMEKYSEAFDQYRRQRSMEYRQHEQPAPFRPVPSRSPFNLNNQQCQHQRHILPQVPYRTSSSQSVPLQGEKTTSPPLHSSRRAQPELTPNPAAAPTAPTQRRQEHQQNISSRPFSGTSGLQTVP</sequence>
<evidence type="ECO:0000313" key="2">
    <source>
        <dbReference type="EMBL" id="KAF9869905.1"/>
    </source>
</evidence>
<dbReference type="OrthoDB" id="10575878at2759"/>
<reference evidence="2" key="2">
    <citation type="submission" date="2020-11" db="EMBL/GenBank/DDBJ databases">
        <title>Whole genome sequencing of Colletotrichum sp.</title>
        <authorList>
            <person name="Li H."/>
        </authorList>
    </citation>
    <scope>NUCLEOTIDE SEQUENCE</scope>
    <source>
        <strain evidence="2">CkLH20</strain>
    </source>
</reference>
<organism evidence="2 3">
    <name type="scientific">Colletotrichum karsti</name>
    <dbReference type="NCBI Taxonomy" id="1095194"/>
    <lineage>
        <taxon>Eukaryota</taxon>
        <taxon>Fungi</taxon>
        <taxon>Dikarya</taxon>
        <taxon>Ascomycota</taxon>
        <taxon>Pezizomycotina</taxon>
        <taxon>Sordariomycetes</taxon>
        <taxon>Hypocreomycetidae</taxon>
        <taxon>Glomerellales</taxon>
        <taxon>Glomerellaceae</taxon>
        <taxon>Colletotrichum</taxon>
        <taxon>Colletotrichum boninense species complex</taxon>
    </lineage>
</organism>
<accession>A0A9P6I110</accession>
<keyword evidence="3" id="KW-1185">Reference proteome</keyword>
<evidence type="ECO:0000256" key="1">
    <source>
        <dbReference type="SAM" id="MobiDB-lite"/>
    </source>
</evidence>
<dbReference type="RefSeq" id="XP_038739366.1">
    <property type="nucleotide sequence ID" value="XM_038895325.1"/>
</dbReference>
<feature type="compositionally biased region" description="Polar residues" evidence="1">
    <location>
        <begin position="143"/>
        <end position="163"/>
    </location>
</feature>
<feature type="region of interest" description="Disordered" evidence="1">
    <location>
        <begin position="143"/>
        <end position="210"/>
    </location>
</feature>